<feature type="compositionally biased region" description="Basic and acidic residues" evidence="2">
    <location>
        <begin position="1089"/>
        <end position="1103"/>
    </location>
</feature>
<dbReference type="Gene3D" id="1.25.10.10">
    <property type="entry name" value="Leucine-rich Repeat Variant"/>
    <property type="match status" value="1"/>
</dbReference>
<feature type="compositionally biased region" description="Polar residues" evidence="2">
    <location>
        <begin position="2019"/>
        <end position="2037"/>
    </location>
</feature>
<feature type="compositionally biased region" description="Polar residues" evidence="2">
    <location>
        <begin position="2104"/>
        <end position="2147"/>
    </location>
</feature>
<feature type="region of interest" description="Disordered" evidence="2">
    <location>
        <begin position="373"/>
        <end position="514"/>
    </location>
</feature>
<feature type="compositionally biased region" description="Basic and acidic residues" evidence="2">
    <location>
        <begin position="1599"/>
        <end position="1622"/>
    </location>
</feature>
<name>A0A9J7MVA3_BRAFL</name>
<evidence type="ECO:0000259" key="3">
    <source>
        <dbReference type="PROSITE" id="PS51232"/>
    </source>
</evidence>
<gene>
    <name evidence="6" type="primary">LOC118419076</name>
</gene>
<proteinExistence type="predicted"/>
<evidence type="ECO:0000313" key="5">
    <source>
        <dbReference type="Proteomes" id="UP000001554"/>
    </source>
</evidence>
<dbReference type="InterPro" id="IPR014768">
    <property type="entry name" value="GBD/FH3_dom"/>
</dbReference>
<feature type="compositionally biased region" description="Basic and acidic residues" evidence="2">
    <location>
        <begin position="1265"/>
        <end position="1288"/>
    </location>
</feature>
<feature type="compositionally biased region" description="Basic and acidic residues" evidence="2">
    <location>
        <begin position="1318"/>
        <end position="1327"/>
    </location>
</feature>
<dbReference type="InterPro" id="IPR016024">
    <property type="entry name" value="ARM-type_fold"/>
</dbReference>
<feature type="compositionally biased region" description="Basic and acidic residues" evidence="2">
    <location>
        <begin position="1909"/>
        <end position="1920"/>
    </location>
</feature>
<feature type="coiled-coil region" evidence="1">
    <location>
        <begin position="769"/>
        <end position="850"/>
    </location>
</feature>
<evidence type="ECO:0000313" key="6">
    <source>
        <dbReference type="RefSeq" id="XP_035681246.1"/>
    </source>
</evidence>
<dbReference type="GO" id="GO:0003779">
    <property type="term" value="F:actin binding"/>
    <property type="evidence" value="ECO:0007669"/>
    <property type="project" value="InterPro"/>
</dbReference>
<reference evidence="6" key="2">
    <citation type="submission" date="2025-08" db="UniProtKB">
        <authorList>
            <consortium name="RefSeq"/>
        </authorList>
    </citation>
    <scope>IDENTIFICATION</scope>
    <source>
        <strain evidence="6">S238N-H82</strain>
        <tissue evidence="6">Testes</tissue>
    </source>
</reference>
<feature type="compositionally biased region" description="Low complexity" evidence="2">
    <location>
        <begin position="382"/>
        <end position="414"/>
    </location>
</feature>
<feature type="compositionally biased region" description="Polar residues" evidence="2">
    <location>
        <begin position="1210"/>
        <end position="1230"/>
    </location>
</feature>
<dbReference type="Gene3D" id="1.20.58.2220">
    <property type="entry name" value="Formin, FH2 domain"/>
    <property type="match status" value="1"/>
</dbReference>
<feature type="compositionally biased region" description="Basic and acidic residues" evidence="2">
    <location>
        <begin position="1522"/>
        <end position="1555"/>
    </location>
</feature>
<feature type="compositionally biased region" description="Acidic residues" evidence="2">
    <location>
        <begin position="986"/>
        <end position="999"/>
    </location>
</feature>
<feature type="region of interest" description="Disordered" evidence="2">
    <location>
        <begin position="1072"/>
        <end position="1504"/>
    </location>
</feature>
<feature type="compositionally biased region" description="Pro residues" evidence="2">
    <location>
        <begin position="456"/>
        <end position="501"/>
    </location>
</feature>
<feature type="compositionally biased region" description="Basic and acidic residues" evidence="2">
    <location>
        <begin position="1760"/>
        <end position="1780"/>
    </location>
</feature>
<sequence length="2190" mass="242759">MAEGGVEATAKASEPAVKLKISGGMQKWAKLRQETKERAAVNQQQAALLAASALESSDPESYIKTLRCPSVKTYSALKKKLASCDSEWMLGFLEEDGLGILFESLEKLSQKGFASFADAFVQLECVGCVKAVMNSKTGLDFIVQRRECSRKLATALDTTNTMVKKQVFELLSALCVYSADGYGCAVDALEHHKATKGKRHRFCLITDEFKKAETVQYKTTLLGFINCIIISTDELEDRVRIRNEFIGLELLELLRKLRRDEYADPDLEVQLRVFEEQRDSDEEQLITPEGVNLNSSVDVFYAIHRQVCEGPQAVSFLAILQHLLRLDKKDPTSNVIWEILEKLVHRATLLEHETEADRMLKTGLRKLEKGAEKVMAERHAGGDNSAAAGNGQQASIASSMGNTASSDSDASASDPSPPSPTLTHTPTPSPPPPPPGEEDVSPFSTPLSSEGEGEGAPPPGPPPPPPPPPGSGGPPPPPPPPPGGGPPPPPPPGAPPPPPGAPLLHTSTPTSTLMPKYKMRRLNWNKLSTHQVKGKRNIWTQLANSKENGYSVDYESLEELFRQTNATGKVVAPAADDSGGPEKKLKESNEVALFDSKKSLNLNIFLRQFRCSNEEIIDKLKTGDSETVGAEKLRGLLKILPEKEDIELLESYTGDREKLGNAEKFFLLLIGLQNYKLRIDGMLLKEELNSTVDYLEPSIEIMIKAGEELLKCKALQEILHIVLITGNYINAGGYAGNAVGFKMASLLKLVDTRANKPGMNFMHYVALQAEKKDKKLLQVDSQLKTLEEASRHSVDNINTEVKQLAEKTKSVDKQLEKAHRDVRIQLMDFVRTAKMDVEDLQAGLKKLEKLRKKLAEFFCEDEGDFKIEECFSVFHQFTQRFKKAIEENKERQIKEEREEQRRKEQDLLEASRSQRRHSVAITGSVSSLLPEREPSPEPDEKDTGPIVDKLLGDIRSGFARKRGESVRARIKRLEGFGPKDAKAAENPDEQGNEKTEEENVVNKDSKLTNGHEKKGTPALKGLPTKGGSPTPDSSKQAKDSPTARKLRTPSSNDDNNLFEFLLQGENDDLLNKLDSAQMKTRRPARRRTRDLDFRLKESSERENSTPGRRWRSTVEGREVDVALRQWAAKQEAVEAKEPKDAPKPKEEDKETKPSPKKWRTAMQEWEAANPEQPVSPRKTSSFSKVESSERSKRRSSELMQSSIPEEPESDTSPTKGKTSAKRNTSTSSTKLDTKEPEREISSKRNVRASPLNVSDRTATSRRWRSSVDSREVDKAVKSFDKSNRDAIKPKNSSLIRTSTLQDRPSSSTVEPMWRRSYKSTDVEKAIKAEPLSKSYRDKANSTTDDIDARMKKRREERRWRSSLDSKEINSAVKKFDFDSRRKQFDGSRGSSQSSSLDSSPHDSRGSTPEPVRRSDRRGGVSSRKETPKNIPESPRRTKAFPGGAVRVRTPDTEKKELPGKSQDKSSTSKKPGIEITADGLKGKIKDEIRDKDKDEDNVKTRDRLGRRWRSSLDKRELDVALKGHEAKGRESAIQKPVEKKGAEDEKKVEVKESRYAKRWREKVYGEKDESGAEEKGKEPAVSTMHVKEDRAPVQKRWRSAVDRTEVDLAIKQHETKMSKDSESAGVSNEVAKLTEKSDRGVHDRRRRSARGSVDVTDIKAAISKTKEDDKGVAEKSGKGLTASGKDKDSEGEEEESSRPLFGSVRGRMKRYEKSQTQEDDGSQTSVTGNGIRVANRFGRRSRTDVDPKDVDTVLRAGMKSIKEEKETSEDDKPARREIPKPKPAMLRRWTSLIDETAAKKAVEEPGSVGKRLQNFMERKISKDDYDVPPASSSHNRRWTTSDFDTSAVEPAARQNDRTKERLKERLARISENVKSVEYTNEPKHGVALEANHAPLVAKYSSDSGRSSRPRSEDISDKVSPEKSAPGDDYNGDSDLDNDDEGFETESTVSSNIDSVADKVGSVDGEGSGSPADRRESTGVFRAIDSRRDSLGLDEPSAHTCHSPQSSVDSSFDQSDITDTESITSGGRDSRPSSQTFSEADGKHQDAVRPLHKVSPGGAKTQSSAETRNGLPIPRKLSLPKFEKAPPPKRIPGTFAGKVGHLLSKFNQGSPDGSTTPAAKSGSSTVPRRNTIASFTVPKTGTDSSKLSSPERENIAPDPQKAAARDTIVQAIESAIETQRSPSAKEIKSED</sequence>
<dbReference type="Pfam" id="PF02181">
    <property type="entry name" value="FH2"/>
    <property type="match status" value="1"/>
</dbReference>
<feature type="compositionally biased region" description="Low complexity" evidence="2">
    <location>
        <begin position="2002"/>
        <end position="2014"/>
    </location>
</feature>
<dbReference type="PANTHER" id="PTHR46345">
    <property type="entry name" value="INVERTED FORMIN-2"/>
    <property type="match status" value="1"/>
</dbReference>
<feature type="region of interest" description="Disordered" evidence="2">
    <location>
        <begin position="1820"/>
        <end position="2166"/>
    </location>
</feature>
<feature type="compositionally biased region" description="Basic and acidic residues" evidence="2">
    <location>
        <begin position="1448"/>
        <end position="1463"/>
    </location>
</feature>
<dbReference type="SMART" id="SM00498">
    <property type="entry name" value="FH2"/>
    <property type="match status" value="1"/>
</dbReference>
<feature type="compositionally biased region" description="Basic and acidic residues" evidence="2">
    <location>
        <begin position="1186"/>
        <end position="1196"/>
    </location>
</feature>
<dbReference type="SMART" id="SM01139">
    <property type="entry name" value="Drf_FH3"/>
    <property type="match status" value="1"/>
</dbReference>
<dbReference type="InterPro" id="IPR010473">
    <property type="entry name" value="GTPase-bd"/>
</dbReference>
<feature type="compositionally biased region" description="Polar residues" evidence="2">
    <location>
        <begin position="1290"/>
        <end position="1309"/>
    </location>
</feature>
<dbReference type="SUPFAM" id="SSF101447">
    <property type="entry name" value="Formin homology 2 domain (FH2 domain)"/>
    <property type="match status" value="1"/>
</dbReference>
<feature type="compositionally biased region" description="Low complexity" evidence="2">
    <location>
        <begin position="1386"/>
        <end position="1398"/>
    </location>
</feature>
<feature type="region of interest" description="Disordered" evidence="2">
    <location>
        <begin position="1522"/>
        <end position="1787"/>
    </location>
</feature>
<feature type="compositionally biased region" description="Basic and acidic residues" evidence="2">
    <location>
        <begin position="1399"/>
        <end position="1427"/>
    </location>
</feature>
<dbReference type="Pfam" id="PF06371">
    <property type="entry name" value="Drf_GBD"/>
    <property type="match status" value="1"/>
</dbReference>
<feature type="compositionally biased region" description="Basic and acidic residues" evidence="2">
    <location>
        <begin position="1112"/>
        <end position="1121"/>
    </location>
</feature>
<feature type="compositionally biased region" description="Basic and acidic residues" evidence="2">
    <location>
        <begin position="1741"/>
        <end position="1752"/>
    </location>
</feature>
<feature type="compositionally biased region" description="Basic and acidic residues" evidence="2">
    <location>
        <begin position="1356"/>
        <end position="1385"/>
    </location>
</feature>
<evidence type="ECO:0000256" key="2">
    <source>
        <dbReference type="SAM" id="MobiDB-lite"/>
    </source>
</evidence>
<feature type="domain" description="FH2" evidence="4">
    <location>
        <begin position="509"/>
        <end position="907"/>
    </location>
</feature>
<feature type="compositionally biased region" description="Basic and acidic residues" evidence="2">
    <location>
        <begin position="1480"/>
        <end position="1504"/>
    </location>
</feature>
<dbReference type="InterPro" id="IPR010472">
    <property type="entry name" value="FH3_dom"/>
</dbReference>
<dbReference type="OrthoDB" id="26518at2759"/>
<feature type="compositionally biased region" description="Polar residues" evidence="2">
    <location>
        <begin position="1944"/>
        <end position="1953"/>
    </location>
</feature>
<dbReference type="SUPFAM" id="SSF48371">
    <property type="entry name" value="ARM repeat"/>
    <property type="match status" value="1"/>
</dbReference>
<dbReference type="InterPro" id="IPR015425">
    <property type="entry name" value="FH2_Formin"/>
</dbReference>
<feature type="compositionally biased region" description="Basic and acidic residues" evidence="2">
    <location>
        <begin position="891"/>
        <end position="906"/>
    </location>
</feature>
<dbReference type="RefSeq" id="XP_035681246.1">
    <property type="nucleotide sequence ID" value="XM_035825353.1"/>
</dbReference>
<feature type="region of interest" description="Disordered" evidence="2">
    <location>
        <begin position="977"/>
        <end position="1059"/>
    </location>
</feature>
<dbReference type="GO" id="GO:0031267">
    <property type="term" value="F:small GTPase binding"/>
    <property type="evidence" value="ECO:0007669"/>
    <property type="project" value="InterPro"/>
</dbReference>
<dbReference type="InterPro" id="IPR042201">
    <property type="entry name" value="FH2_Formin_sf"/>
</dbReference>
<feature type="compositionally biased region" description="Basic and acidic residues" evidence="2">
    <location>
        <begin position="1632"/>
        <end position="1641"/>
    </location>
</feature>
<keyword evidence="1" id="KW-0175">Coiled coil</keyword>
<feature type="region of interest" description="Disordered" evidence="2">
    <location>
        <begin position="891"/>
        <end position="948"/>
    </location>
</feature>
<feature type="domain" description="GBD/FH3" evidence="3">
    <location>
        <begin position="1"/>
        <end position="355"/>
    </location>
</feature>
<feature type="compositionally biased region" description="Basic and acidic residues" evidence="2">
    <location>
        <begin position="1000"/>
        <end position="1015"/>
    </location>
</feature>
<dbReference type="InterPro" id="IPR011989">
    <property type="entry name" value="ARM-like"/>
</dbReference>
<dbReference type="Proteomes" id="UP000001554">
    <property type="component" value="Chromosome 7"/>
</dbReference>
<feature type="compositionally biased region" description="Basic and acidic residues" evidence="2">
    <location>
        <begin position="1231"/>
        <end position="1242"/>
    </location>
</feature>
<dbReference type="SMART" id="SM01140">
    <property type="entry name" value="Drf_GBD"/>
    <property type="match status" value="1"/>
</dbReference>
<dbReference type="OMA" id="IVQRREC"/>
<organism evidence="5 6">
    <name type="scientific">Branchiostoma floridae</name>
    <name type="common">Florida lancelet</name>
    <name type="synonym">Amphioxus</name>
    <dbReference type="NCBI Taxonomy" id="7739"/>
    <lineage>
        <taxon>Eukaryota</taxon>
        <taxon>Metazoa</taxon>
        <taxon>Chordata</taxon>
        <taxon>Cephalochordata</taxon>
        <taxon>Leptocardii</taxon>
        <taxon>Amphioxiformes</taxon>
        <taxon>Branchiostomatidae</taxon>
        <taxon>Branchiostoma</taxon>
    </lineage>
</organism>
<evidence type="ECO:0000256" key="1">
    <source>
        <dbReference type="SAM" id="Coils"/>
    </source>
</evidence>
<protein>
    <submittedName>
        <fullName evidence="6">Inverted formin-2-like isoform X1</fullName>
    </submittedName>
</protein>
<feature type="compositionally biased region" description="Basic and acidic residues" evidence="2">
    <location>
        <begin position="1131"/>
        <end position="1153"/>
    </location>
</feature>
<feature type="compositionally biased region" description="Basic and acidic residues" evidence="2">
    <location>
        <begin position="2039"/>
        <end position="2048"/>
    </location>
</feature>
<feature type="compositionally biased region" description="Basic and acidic residues" evidence="2">
    <location>
        <begin position="1561"/>
        <end position="1578"/>
    </location>
</feature>
<keyword evidence="5" id="KW-1185">Reference proteome</keyword>
<dbReference type="PANTHER" id="PTHR46345:SF8">
    <property type="entry name" value="FORMIN 3, ISOFORM B"/>
    <property type="match status" value="1"/>
</dbReference>
<dbReference type="PROSITE" id="PS51444">
    <property type="entry name" value="FH2"/>
    <property type="match status" value="1"/>
</dbReference>
<feature type="compositionally biased region" description="Acidic residues" evidence="2">
    <location>
        <begin position="1929"/>
        <end position="1943"/>
    </location>
</feature>
<evidence type="ECO:0000259" key="4">
    <source>
        <dbReference type="PROSITE" id="PS51444"/>
    </source>
</evidence>
<accession>A0A9J7MVA3</accession>
<feature type="compositionally biased region" description="Basic and acidic residues" evidence="2">
    <location>
        <begin position="1664"/>
        <end position="1677"/>
    </location>
</feature>
<dbReference type="PROSITE" id="PS51232">
    <property type="entry name" value="GBD_FH3"/>
    <property type="match status" value="1"/>
</dbReference>
<dbReference type="KEGG" id="bfo:118419076"/>
<feature type="compositionally biased region" description="Basic and acidic residues" evidence="2">
    <location>
        <begin position="1854"/>
        <end position="1868"/>
    </location>
</feature>
<feature type="compositionally biased region" description="Low complexity" evidence="2">
    <location>
        <begin position="502"/>
        <end position="513"/>
    </location>
</feature>
<dbReference type="GeneID" id="118419076"/>
<feature type="compositionally biased region" description="Polar residues" evidence="2">
    <location>
        <begin position="1830"/>
        <end position="1844"/>
    </location>
</feature>
<reference evidence="5" key="1">
    <citation type="journal article" date="2020" name="Nat. Ecol. Evol.">
        <title>Deeply conserved synteny resolves early events in vertebrate evolution.</title>
        <authorList>
            <person name="Simakov O."/>
            <person name="Marletaz F."/>
            <person name="Yue J.X."/>
            <person name="O'Connell B."/>
            <person name="Jenkins J."/>
            <person name="Brandt A."/>
            <person name="Calef R."/>
            <person name="Tung C.H."/>
            <person name="Huang T.K."/>
            <person name="Schmutz J."/>
            <person name="Satoh N."/>
            <person name="Yu J.K."/>
            <person name="Putnam N.H."/>
            <person name="Green R.E."/>
            <person name="Rokhsar D.S."/>
        </authorList>
    </citation>
    <scope>NUCLEOTIDE SEQUENCE [LARGE SCALE GENOMIC DNA]</scope>
    <source>
        <strain evidence="5">S238N-H82</strain>
    </source>
</reference>
<feature type="compositionally biased region" description="Basic residues" evidence="2">
    <location>
        <begin position="1079"/>
        <end position="1088"/>
    </location>
</feature>
<dbReference type="GO" id="GO:0030036">
    <property type="term" value="P:actin cytoskeleton organization"/>
    <property type="evidence" value="ECO:0007669"/>
    <property type="project" value="InterPro"/>
</dbReference>
<dbReference type="Pfam" id="PF06367">
    <property type="entry name" value="Drf_FH3"/>
    <property type="match status" value="1"/>
</dbReference>